<reference evidence="3 5" key="2">
    <citation type="journal article" date="2013" name="Nature">
        <title>Insights into bilaterian evolution from three spiralian genomes.</title>
        <authorList>
            <person name="Simakov O."/>
            <person name="Marletaz F."/>
            <person name="Cho S.J."/>
            <person name="Edsinger-Gonzales E."/>
            <person name="Havlak P."/>
            <person name="Hellsten U."/>
            <person name="Kuo D.H."/>
            <person name="Larsson T."/>
            <person name="Lv J."/>
            <person name="Arendt D."/>
            <person name="Savage R."/>
            <person name="Osoegawa K."/>
            <person name="de Jong P."/>
            <person name="Grimwood J."/>
            <person name="Chapman J.A."/>
            <person name="Shapiro H."/>
            <person name="Aerts A."/>
            <person name="Otillar R.P."/>
            <person name="Terry A.Y."/>
            <person name="Boore J.L."/>
            <person name="Grigoriev I.V."/>
            <person name="Lindberg D.R."/>
            <person name="Seaver E.C."/>
            <person name="Weisblat D.A."/>
            <person name="Putnam N.H."/>
            <person name="Rokhsar D.S."/>
        </authorList>
    </citation>
    <scope>NUCLEOTIDE SEQUENCE</scope>
</reference>
<organism evidence="4 5">
    <name type="scientific">Helobdella robusta</name>
    <name type="common">Californian leech</name>
    <dbReference type="NCBI Taxonomy" id="6412"/>
    <lineage>
        <taxon>Eukaryota</taxon>
        <taxon>Metazoa</taxon>
        <taxon>Spiralia</taxon>
        <taxon>Lophotrochozoa</taxon>
        <taxon>Annelida</taxon>
        <taxon>Clitellata</taxon>
        <taxon>Hirudinea</taxon>
        <taxon>Rhynchobdellida</taxon>
        <taxon>Glossiphoniidae</taxon>
        <taxon>Helobdella</taxon>
    </lineage>
</organism>
<proteinExistence type="predicted"/>
<dbReference type="EMBL" id="AMQM01003104">
    <property type="status" value="NOT_ANNOTATED_CDS"/>
    <property type="molecule type" value="Genomic_DNA"/>
</dbReference>
<evidence type="ECO:0000256" key="1">
    <source>
        <dbReference type="ARBA" id="ARBA00022553"/>
    </source>
</evidence>
<dbReference type="KEGG" id="hro:HELRODRAFT_168818"/>
<keyword evidence="5" id="KW-1185">Reference proteome</keyword>
<dbReference type="HOGENOM" id="CLU_829704_0_0_1"/>
<dbReference type="InterPro" id="IPR026642">
    <property type="entry name" value="Glcci1/FAM117"/>
</dbReference>
<dbReference type="InParanoid" id="T1F103"/>
<dbReference type="EnsemblMetazoa" id="HelroT168818">
    <property type="protein sequence ID" value="HelroP168818"/>
    <property type="gene ID" value="HelroG168818"/>
</dbReference>
<dbReference type="GeneID" id="20202503"/>
<feature type="compositionally biased region" description="Low complexity" evidence="2">
    <location>
        <begin position="16"/>
        <end position="31"/>
    </location>
</feature>
<dbReference type="Proteomes" id="UP000015101">
    <property type="component" value="Unassembled WGS sequence"/>
</dbReference>
<sequence>MTAASGPVRATDVLASDESTSSHSGASSTKTFIQRSASSDAIVLMDSLQGGASHTLGKSVFTVNRLPPKPKPMQASSSNLRRHLTPNLPFSIATNYHKMLESSASEQRYPSFSKWLQGSTEYLNQELEKLALANEMAEKEKLSSIPDGHRAPIDELLLMFCDSPNNSNNNDFIEGSDGVARHKKIAINDINVISDSNNNNLSTDDENNNNTETCSSAGKKEVMIKSITNVISVCRDINDNTTPSNNNNIDFAVADITTTSQRQQLANNTLDNTKPPLIIAKLPLQQQQQSQHQQQSQSQHQQQNVPSIPSNQSAFVTLPRSFKVKQLGEVTMATT</sequence>
<evidence type="ECO:0000313" key="4">
    <source>
        <dbReference type="EnsemblMetazoa" id="HelroP168818"/>
    </source>
</evidence>
<reference evidence="5" key="1">
    <citation type="submission" date="2012-12" db="EMBL/GenBank/DDBJ databases">
        <authorList>
            <person name="Hellsten U."/>
            <person name="Grimwood J."/>
            <person name="Chapman J.A."/>
            <person name="Shapiro H."/>
            <person name="Aerts A."/>
            <person name="Otillar R.P."/>
            <person name="Terry A.Y."/>
            <person name="Boore J.L."/>
            <person name="Simakov O."/>
            <person name="Marletaz F."/>
            <person name="Cho S.-J."/>
            <person name="Edsinger-Gonzales E."/>
            <person name="Havlak P."/>
            <person name="Kuo D.-H."/>
            <person name="Larsson T."/>
            <person name="Lv J."/>
            <person name="Arendt D."/>
            <person name="Savage R."/>
            <person name="Osoegawa K."/>
            <person name="de Jong P."/>
            <person name="Lindberg D.R."/>
            <person name="Seaver E.C."/>
            <person name="Weisblat D.A."/>
            <person name="Putnam N.H."/>
            <person name="Grigoriev I.V."/>
            <person name="Rokhsar D.S."/>
        </authorList>
    </citation>
    <scope>NUCLEOTIDE SEQUENCE</scope>
</reference>
<dbReference type="AlphaFoldDB" id="T1F103"/>
<protein>
    <submittedName>
        <fullName evidence="3 4">Uncharacterized protein</fullName>
    </submittedName>
</protein>
<feature type="region of interest" description="Disordered" evidence="2">
    <location>
        <begin position="1"/>
        <end position="31"/>
    </location>
</feature>
<dbReference type="RefSeq" id="XP_009012921.1">
    <property type="nucleotide sequence ID" value="XM_009014673.1"/>
</dbReference>
<evidence type="ECO:0000313" key="5">
    <source>
        <dbReference type="Proteomes" id="UP000015101"/>
    </source>
</evidence>
<reference evidence="4" key="3">
    <citation type="submission" date="2015-06" db="UniProtKB">
        <authorList>
            <consortium name="EnsemblMetazoa"/>
        </authorList>
    </citation>
    <scope>IDENTIFICATION</scope>
</reference>
<feature type="compositionally biased region" description="Low complexity" evidence="2">
    <location>
        <begin position="285"/>
        <end position="303"/>
    </location>
</feature>
<evidence type="ECO:0000256" key="2">
    <source>
        <dbReference type="SAM" id="MobiDB-lite"/>
    </source>
</evidence>
<dbReference type="EMBL" id="KB096023">
    <property type="protein sequence ID" value="ESO08899.1"/>
    <property type="molecule type" value="Genomic_DNA"/>
</dbReference>
<evidence type="ECO:0000313" key="3">
    <source>
        <dbReference type="EMBL" id="ESO08899.1"/>
    </source>
</evidence>
<dbReference type="Pfam" id="PF15388">
    <property type="entry name" value="FAM117"/>
    <property type="match status" value="1"/>
</dbReference>
<accession>T1F103</accession>
<dbReference type="CTD" id="20202503"/>
<keyword evidence="1" id="KW-0597">Phosphoprotein</keyword>
<feature type="region of interest" description="Disordered" evidence="2">
    <location>
        <begin position="284"/>
        <end position="311"/>
    </location>
</feature>
<gene>
    <name evidence="4" type="primary">20202503</name>
    <name evidence="3" type="ORF">HELRODRAFT_168818</name>
</gene>
<name>T1F103_HELRO</name>